<reference evidence="5 6" key="1">
    <citation type="submission" date="2024-04" db="EMBL/GenBank/DDBJ databases">
        <title>Genome sequencing and assembly of rice foliar adapted Chryseobacterium endophyticum OsEnb-ALM-A6.</title>
        <authorList>
            <person name="Kumar S."/>
            <person name="Javed M."/>
            <person name="Chouhan V."/>
            <person name="Charishma K."/>
            <person name="Patel A."/>
            <person name="Kumar M."/>
            <person name="Sahu K.P."/>
            <person name="Kumar A."/>
        </authorList>
    </citation>
    <scope>NUCLEOTIDE SEQUENCE [LARGE SCALE GENOMIC DNA]</scope>
    <source>
        <strain evidence="5 6">OsEnb-ALM-A6</strain>
    </source>
</reference>
<dbReference type="EMBL" id="CP154834">
    <property type="protein sequence ID" value="XAO75922.1"/>
    <property type="molecule type" value="Genomic_DNA"/>
</dbReference>
<dbReference type="GO" id="GO:0044718">
    <property type="term" value="P:siderophore transmembrane transport"/>
    <property type="evidence" value="ECO:0007669"/>
    <property type="project" value="TreeGrafter"/>
</dbReference>
<protein>
    <submittedName>
        <fullName evidence="5">TonB-dependent receptor plug domain-containing protein</fullName>
    </submittedName>
</protein>
<dbReference type="InterPro" id="IPR023997">
    <property type="entry name" value="TonB-dep_OMP_SusC/RagA_CS"/>
</dbReference>
<name>A0AAU6WVQ1_9FLAO</name>
<sequence>MRKATQKVLILSLLGLVSVEVAAQQKAKKDTIKNIDEVVVTALGIKRKNKALGYSTETINSDQLLRTQNTHWTSALEGKVAGLKIQTAGAGPLATPRITLRGDVSMSSMADNQALIVLDGVPLNSRTVGTGTPAYGAGAGGDVPIDYGNDLSSINPDDIESITVLKGPSASALYGSRGALGAIMITTKSGKTKTGRFR</sequence>
<dbReference type="PANTHER" id="PTHR30069:SF29">
    <property type="entry name" value="HEMOGLOBIN AND HEMOGLOBIN-HAPTOGLOBIN-BINDING PROTEIN 1-RELATED"/>
    <property type="match status" value="1"/>
</dbReference>
<dbReference type="Pfam" id="PF07715">
    <property type="entry name" value="Plug"/>
    <property type="match status" value="1"/>
</dbReference>
<dbReference type="GO" id="GO:0015344">
    <property type="term" value="F:siderophore uptake transmembrane transporter activity"/>
    <property type="evidence" value="ECO:0007669"/>
    <property type="project" value="TreeGrafter"/>
</dbReference>
<dbReference type="GO" id="GO:0009279">
    <property type="term" value="C:cell outer membrane"/>
    <property type="evidence" value="ECO:0007669"/>
    <property type="project" value="UniProtKB-SubCell"/>
</dbReference>
<keyword evidence="2" id="KW-1134">Transmembrane beta strand</keyword>
<proteinExistence type="inferred from homology"/>
<dbReference type="InterPro" id="IPR037066">
    <property type="entry name" value="Plug_dom_sf"/>
</dbReference>
<dbReference type="InterPro" id="IPR012910">
    <property type="entry name" value="Plug_dom"/>
</dbReference>
<comment type="similarity">
    <text evidence="2">Belongs to the TonB-dependent receptor family.</text>
</comment>
<feature type="chain" id="PRO_5043952429" evidence="3">
    <location>
        <begin position="24"/>
        <end position="198"/>
    </location>
</feature>
<dbReference type="PROSITE" id="PS52016">
    <property type="entry name" value="TONB_DEPENDENT_REC_3"/>
    <property type="match status" value="1"/>
</dbReference>
<feature type="signal peptide" evidence="3">
    <location>
        <begin position="1"/>
        <end position="23"/>
    </location>
</feature>
<keyword evidence="6" id="KW-1185">Reference proteome</keyword>
<keyword evidence="1 3" id="KW-0732">Signal</keyword>
<gene>
    <name evidence="5" type="ORF">AAFP95_08820</name>
</gene>
<dbReference type="NCBIfam" id="TIGR04057">
    <property type="entry name" value="SusC_RagA_signa"/>
    <property type="match status" value="1"/>
</dbReference>
<dbReference type="InterPro" id="IPR039426">
    <property type="entry name" value="TonB-dep_rcpt-like"/>
</dbReference>
<evidence type="ECO:0000313" key="6">
    <source>
        <dbReference type="Proteomes" id="UP001463665"/>
    </source>
</evidence>
<evidence type="ECO:0000256" key="3">
    <source>
        <dbReference type="SAM" id="SignalP"/>
    </source>
</evidence>
<keyword evidence="5" id="KW-0675">Receptor</keyword>
<dbReference type="Gene3D" id="2.170.130.10">
    <property type="entry name" value="TonB-dependent receptor, plug domain"/>
    <property type="match status" value="1"/>
</dbReference>
<comment type="subcellular location">
    <subcellularLocation>
        <location evidence="2">Cell outer membrane</location>
        <topology evidence="2">Multi-pass membrane protein</topology>
    </subcellularLocation>
</comment>
<keyword evidence="2" id="KW-0813">Transport</keyword>
<evidence type="ECO:0000256" key="2">
    <source>
        <dbReference type="PROSITE-ProRule" id="PRU01360"/>
    </source>
</evidence>
<dbReference type="PANTHER" id="PTHR30069">
    <property type="entry name" value="TONB-DEPENDENT OUTER MEMBRANE RECEPTOR"/>
    <property type="match status" value="1"/>
</dbReference>
<feature type="domain" description="TonB-dependent receptor plug" evidence="4">
    <location>
        <begin position="51"/>
        <end position="181"/>
    </location>
</feature>
<accession>A0AAU6WVQ1</accession>
<evidence type="ECO:0000259" key="4">
    <source>
        <dbReference type="Pfam" id="PF07715"/>
    </source>
</evidence>
<organism evidence="5 6">
    <name type="scientific">Chryseobacterium endophyticum</name>
    <dbReference type="NCBI Taxonomy" id="1854762"/>
    <lineage>
        <taxon>Bacteria</taxon>
        <taxon>Pseudomonadati</taxon>
        <taxon>Bacteroidota</taxon>
        <taxon>Flavobacteriia</taxon>
        <taxon>Flavobacteriales</taxon>
        <taxon>Weeksellaceae</taxon>
        <taxon>Chryseobacterium group</taxon>
        <taxon>Chryseobacterium</taxon>
    </lineage>
</organism>
<dbReference type="Proteomes" id="UP001463665">
    <property type="component" value="Chromosome"/>
</dbReference>
<keyword evidence="2" id="KW-0472">Membrane</keyword>
<dbReference type="RefSeq" id="WP_345767452.1">
    <property type="nucleotide sequence ID" value="NZ_CP154834.1"/>
</dbReference>
<keyword evidence="2" id="KW-0998">Cell outer membrane</keyword>
<evidence type="ECO:0000313" key="5">
    <source>
        <dbReference type="EMBL" id="XAO75922.1"/>
    </source>
</evidence>
<dbReference type="SUPFAM" id="SSF56935">
    <property type="entry name" value="Porins"/>
    <property type="match status" value="1"/>
</dbReference>
<evidence type="ECO:0000256" key="1">
    <source>
        <dbReference type="ARBA" id="ARBA00022729"/>
    </source>
</evidence>
<keyword evidence="2" id="KW-0812">Transmembrane</keyword>
<dbReference type="AlphaFoldDB" id="A0AAU6WVQ1"/>